<dbReference type="RefSeq" id="WP_344887938.1">
    <property type="nucleotide sequence ID" value="NZ_BAABAS010000001.1"/>
</dbReference>
<accession>A0ABP8BRK6</accession>
<dbReference type="EMBL" id="BAABAS010000001">
    <property type="protein sequence ID" value="GAA4223780.1"/>
    <property type="molecule type" value="Genomic_DNA"/>
</dbReference>
<keyword evidence="3" id="KW-1185">Reference proteome</keyword>
<evidence type="ECO:0000256" key="1">
    <source>
        <dbReference type="SAM" id="SignalP"/>
    </source>
</evidence>
<gene>
    <name evidence="2" type="ORF">GCM10022254_01750</name>
</gene>
<comment type="caution">
    <text evidence="2">The sequence shown here is derived from an EMBL/GenBank/DDBJ whole genome shotgun (WGS) entry which is preliminary data.</text>
</comment>
<reference evidence="3" key="1">
    <citation type="journal article" date="2019" name="Int. J. Syst. Evol. Microbiol.">
        <title>The Global Catalogue of Microorganisms (GCM) 10K type strain sequencing project: providing services to taxonomists for standard genome sequencing and annotation.</title>
        <authorList>
            <consortium name="The Broad Institute Genomics Platform"/>
            <consortium name="The Broad Institute Genome Sequencing Center for Infectious Disease"/>
            <person name="Wu L."/>
            <person name="Ma J."/>
        </authorList>
    </citation>
    <scope>NUCLEOTIDE SEQUENCE [LARGE SCALE GENOMIC DNA]</scope>
    <source>
        <strain evidence="3">JCM 17440</strain>
    </source>
</reference>
<proteinExistence type="predicted"/>
<evidence type="ECO:0008006" key="4">
    <source>
        <dbReference type="Google" id="ProtNLM"/>
    </source>
</evidence>
<organism evidence="2 3">
    <name type="scientific">Actinomadura meridiana</name>
    <dbReference type="NCBI Taxonomy" id="559626"/>
    <lineage>
        <taxon>Bacteria</taxon>
        <taxon>Bacillati</taxon>
        <taxon>Actinomycetota</taxon>
        <taxon>Actinomycetes</taxon>
        <taxon>Streptosporangiales</taxon>
        <taxon>Thermomonosporaceae</taxon>
        <taxon>Actinomadura</taxon>
    </lineage>
</organism>
<dbReference type="Proteomes" id="UP001501710">
    <property type="component" value="Unassembled WGS sequence"/>
</dbReference>
<sequence length="117" mass="12004">MRLVSVAVWGTALVTVGLLAPGTGEATATGHGVAVKPDVARPGERVAVSVPGCAGPWSVVSEAFTGGAVDGEATVKRRVKPHTYPVVARCGSRQVTGEVRVAGRLVWPGILPSDHRD</sequence>
<name>A0ABP8BRK6_9ACTN</name>
<feature type="chain" id="PRO_5045830308" description="Secreted protein" evidence="1">
    <location>
        <begin position="21"/>
        <end position="117"/>
    </location>
</feature>
<protein>
    <recommendedName>
        <fullName evidence="4">Secreted protein</fullName>
    </recommendedName>
</protein>
<evidence type="ECO:0000313" key="3">
    <source>
        <dbReference type="Proteomes" id="UP001501710"/>
    </source>
</evidence>
<feature type="signal peptide" evidence="1">
    <location>
        <begin position="1"/>
        <end position="20"/>
    </location>
</feature>
<evidence type="ECO:0000313" key="2">
    <source>
        <dbReference type="EMBL" id="GAA4223780.1"/>
    </source>
</evidence>
<keyword evidence="1" id="KW-0732">Signal</keyword>